<protein>
    <submittedName>
        <fullName evidence="1">Uncharacterized protein</fullName>
    </submittedName>
</protein>
<dbReference type="RefSeq" id="WP_188465785.1">
    <property type="nucleotide sequence ID" value="NZ_BAABHU010000011.1"/>
</dbReference>
<accession>A0ABQ1MSL3</accession>
<proteinExistence type="predicted"/>
<gene>
    <name evidence="1" type="ORF">GCM10011506_34090</name>
</gene>
<dbReference type="EMBL" id="BMEC01000011">
    <property type="protein sequence ID" value="GGC45649.1"/>
    <property type="molecule type" value="Genomic_DNA"/>
</dbReference>
<keyword evidence="2" id="KW-1185">Reference proteome</keyword>
<sequence length="57" mass="6743">MKEPNKILEAVLDSLSIEDLEKMIKQKKQKQGVKPLTELESYRLLIRQKLKAKMFKN</sequence>
<comment type="caution">
    <text evidence="1">The sequence shown here is derived from an EMBL/GenBank/DDBJ whole genome shotgun (WGS) entry which is preliminary data.</text>
</comment>
<evidence type="ECO:0000313" key="1">
    <source>
        <dbReference type="EMBL" id="GGC45649.1"/>
    </source>
</evidence>
<organism evidence="1 2">
    <name type="scientific">Marivirga lumbricoides</name>
    <dbReference type="NCBI Taxonomy" id="1046115"/>
    <lineage>
        <taxon>Bacteria</taxon>
        <taxon>Pseudomonadati</taxon>
        <taxon>Bacteroidota</taxon>
        <taxon>Cytophagia</taxon>
        <taxon>Cytophagales</taxon>
        <taxon>Marivirgaceae</taxon>
        <taxon>Marivirga</taxon>
    </lineage>
</organism>
<name>A0ABQ1MSL3_9BACT</name>
<evidence type="ECO:0000313" key="2">
    <source>
        <dbReference type="Proteomes" id="UP000636010"/>
    </source>
</evidence>
<reference evidence="2" key="1">
    <citation type="journal article" date="2019" name="Int. J. Syst. Evol. Microbiol.">
        <title>The Global Catalogue of Microorganisms (GCM) 10K type strain sequencing project: providing services to taxonomists for standard genome sequencing and annotation.</title>
        <authorList>
            <consortium name="The Broad Institute Genomics Platform"/>
            <consortium name="The Broad Institute Genome Sequencing Center for Infectious Disease"/>
            <person name="Wu L."/>
            <person name="Ma J."/>
        </authorList>
    </citation>
    <scope>NUCLEOTIDE SEQUENCE [LARGE SCALE GENOMIC DNA]</scope>
    <source>
        <strain evidence="2">CGMCC 1.10832</strain>
    </source>
</reference>
<dbReference type="Proteomes" id="UP000636010">
    <property type="component" value="Unassembled WGS sequence"/>
</dbReference>